<evidence type="ECO:0000256" key="10">
    <source>
        <dbReference type="SAM" id="MobiDB-lite"/>
    </source>
</evidence>
<evidence type="ECO:0000256" key="9">
    <source>
        <dbReference type="ARBA" id="ARBA00023277"/>
    </source>
</evidence>
<dbReference type="PANTHER" id="PTHR13460">
    <property type="match status" value="1"/>
</dbReference>
<keyword evidence="14" id="KW-1185">Reference proteome</keyword>
<evidence type="ECO:0000256" key="4">
    <source>
        <dbReference type="ARBA" id="ARBA00022729"/>
    </source>
</evidence>
<evidence type="ECO:0000256" key="3">
    <source>
        <dbReference type="ARBA" id="ARBA00022692"/>
    </source>
</evidence>
<dbReference type="OrthoDB" id="10013439at2759"/>
<keyword evidence="7" id="KW-0472">Membrane</keyword>
<comment type="caution">
    <text evidence="13">The sequence shown here is derived from an EMBL/GenBank/DDBJ whole genome shotgun (WGS) entry which is preliminary data.</text>
</comment>
<feature type="domain" description="Malectin" evidence="12">
    <location>
        <begin position="24"/>
        <end position="186"/>
    </location>
</feature>
<dbReference type="EMBL" id="SEYY01010145">
    <property type="protein sequence ID" value="KAB7501595.1"/>
    <property type="molecule type" value="Genomic_DNA"/>
</dbReference>
<keyword evidence="4 11" id="KW-0732">Signal</keyword>
<gene>
    <name evidence="13" type="primary">mlec</name>
    <name evidence="13" type="ORF">Anas_06704</name>
</gene>
<evidence type="ECO:0000256" key="11">
    <source>
        <dbReference type="SAM" id="SignalP"/>
    </source>
</evidence>
<reference evidence="13 14" key="1">
    <citation type="journal article" date="2019" name="PLoS Biol.">
        <title>Sex chromosomes control vertical transmission of feminizing Wolbachia symbionts in an isopod.</title>
        <authorList>
            <person name="Becking T."/>
            <person name="Chebbi M.A."/>
            <person name="Giraud I."/>
            <person name="Moumen B."/>
            <person name="Laverre T."/>
            <person name="Caubet Y."/>
            <person name="Peccoud J."/>
            <person name="Gilbert C."/>
            <person name="Cordaux R."/>
        </authorList>
    </citation>
    <scope>NUCLEOTIDE SEQUENCE [LARGE SCALE GENOMIC DNA]</scope>
    <source>
        <strain evidence="13">ANa2</strain>
        <tissue evidence="13">Whole body excluding digestive tract and cuticle</tissue>
    </source>
</reference>
<dbReference type="Proteomes" id="UP000326759">
    <property type="component" value="Unassembled WGS sequence"/>
</dbReference>
<proteinExistence type="inferred from homology"/>
<accession>A0A5N5T941</accession>
<feature type="signal peptide" evidence="11">
    <location>
        <begin position="1"/>
        <end position="20"/>
    </location>
</feature>
<evidence type="ECO:0000256" key="8">
    <source>
        <dbReference type="ARBA" id="ARBA00023180"/>
    </source>
</evidence>
<organism evidence="13 14">
    <name type="scientific">Armadillidium nasatum</name>
    <dbReference type="NCBI Taxonomy" id="96803"/>
    <lineage>
        <taxon>Eukaryota</taxon>
        <taxon>Metazoa</taxon>
        <taxon>Ecdysozoa</taxon>
        <taxon>Arthropoda</taxon>
        <taxon>Crustacea</taxon>
        <taxon>Multicrustacea</taxon>
        <taxon>Malacostraca</taxon>
        <taxon>Eumalacostraca</taxon>
        <taxon>Peracarida</taxon>
        <taxon>Isopoda</taxon>
        <taxon>Oniscidea</taxon>
        <taxon>Crinocheta</taxon>
        <taxon>Armadillidiidae</taxon>
        <taxon>Armadillidium</taxon>
    </lineage>
</organism>
<name>A0A5N5T941_9CRUS</name>
<feature type="chain" id="PRO_5024364718" evidence="11">
    <location>
        <begin position="21"/>
        <end position="269"/>
    </location>
</feature>
<keyword evidence="6" id="KW-1133">Transmembrane helix</keyword>
<evidence type="ECO:0000256" key="7">
    <source>
        <dbReference type="ARBA" id="ARBA00023136"/>
    </source>
</evidence>
<keyword evidence="5" id="KW-0256">Endoplasmic reticulum</keyword>
<keyword evidence="3" id="KW-0812">Transmembrane</keyword>
<dbReference type="InterPro" id="IPR021720">
    <property type="entry name" value="Malectin_dom"/>
</dbReference>
<feature type="region of interest" description="Disordered" evidence="10">
    <location>
        <begin position="204"/>
        <end position="244"/>
    </location>
</feature>
<evidence type="ECO:0000313" key="13">
    <source>
        <dbReference type="EMBL" id="KAB7501595.1"/>
    </source>
</evidence>
<dbReference type="Gene3D" id="2.60.120.430">
    <property type="entry name" value="Galactose-binding lectin"/>
    <property type="match status" value="1"/>
</dbReference>
<dbReference type="InterPro" id="IPR039155">
    <property type="entry name" value="MLEC"/>
</dbReference>
<dbReference type="Pfam" id="PF11721">
    <property type="entry name" value="Malectin"/>
    <property type="match status" value="1"/>
</dbReference>
<protein>
    <submittedName>
        <fullName evidence="13">Malectin</fullName>
    </submittedName>
</protein>
<evidence type="ECO:0000313" key="14">
    <source>
        <dbReference type="Proteomes" id="UP000326759"/>
    </source>
</evidence>
<evidence type="ECO:0000259" key="12">
    <source>
        <dbReference type="Pfam" id="PF11721"/>
    </source>
</evidence>
<sequence>MIRNILSFILLLSILKLINALGEVIYAINAGGETHIDVYGIRYERDPLHDKVGTSSDYGKRLIIGRIPPGDQILYQTERYHHSTFGYEIPLKGDGEYVIVLKFCEVYFNSPKQKVFDVLLNGEIKVVHNLDIFSKVGQGVAHDEYVTFTVEGDTLNFDGQTSIIQDNKITVEFVKGYKDNPKINAIYVIKGRIEDVPKLPLLPRDEDLEGDIDEGSPRRDQAQRPSSTKRKPSGPRTPDPYAEDESSSLLPVFVAIGAALPLLFCLCRL</sequence>
<keyword evidence="8" id="KW-0325">Glycoprotein</keyword>
<evidence type="ECO:0000256" key="2">
    <source>
        <dbReference type="ARBA" id="ARBA00009141"/>
    </source>
</evidence>
<evidence type="ECO:0000256" key="6">
    <source>
        <dbReference type="ARBA" id="ARBA00022989"/>
    </source>
</evidence>
<dbReference type="GO" id="GO:0005789">
    <property type="term" value="C:endoplasmic reticulum membrane"/>
    <property type="evidence" value="ECO:0007669"/>
    <property type="project" value="UniProtKB-SubCell"/>
</dbReference>
<keyword evidence="9" id="KW-0119">Carbohydrate metabolism</keyword>
<dbReference type="GO" id="GO:0030246">
    <property type="term" value="F:carbohydrate binding"/>
    <property type="evidence" value="ECO:0007669"/>
    <property type="project" value="InterPro"/>
</dbReference>
<comment type="similarity">
    <text evidence="2">Belongs to the malectin family.</text>
</comment>
<evidence type="ECO:0000256" key="5">
    <source>
        <dbReference type="ARBA" id="ARBA00022824"/>
    </source>
</evidence>
<evidence type="ECO:0000256" key="1">
    <source>
        <dbReference type="ARBA" id="ARBA00004115"/>
    </source>
</evidence>
<dbReference type="PANTHER" id="PTHR13460:SF0">
    <property type="entry name" value="MALECTIN"/>
    <property type="match status" value="1"/>
</dbReference>
<comment type="subcellular location">
    <subcellularLocation>
        <location evidence="1">Endoplasmic reticulum membrane</location>
        <topology evidence="1">Single-pass type I membrane protein</topology>
    </subcellularLocation>
</comment>
<dbReference type="AlphaFoldDB" id="A0A5N5T941"/>